<dbReference type="Pfam" id="PF12796">
    <property type="entry name" value="Ank_2"/>
    <property type="match status" value="1"/>
</dbReference>
<evidence type="ECO:0000256" key="2">
    <source>
        <dbReference type="ARBA" id="ARBA00023043"/>
    </source>
</evidence>
<evidence type="ECO:0000256" key="1">
    <source>
        <dbReference type="ARBA" id="ARBA00022737"/>
    </source>
</evidence>
<organism evidence="4 5">
    <name type="scientific">Motilibacter deserti</name>
    <dbReference type="NCBI Taxonomy" id="2714956"/>
    <lineage>
        <taxon>Bacteria</taxon>
        <taxon>Bacillati</taxon>
        <taxon>Actinomycetota</taxon>
        <taxon>Actinomycetes</taxon>
        <taxon>Motilibacterales</taxon>
        <taxon>Motilibacteraceae</taxon>
        <taxon>Motilibacter</taxon>
    </lineage>
</organism>
<gene>
    <name evidence="4" type="ORF">G9H71_08050</name>
</gene>
<dbReference type="SMART" id="SM00248">
    <property type="entry name" value="ANK"/>
    <property type="match status" value="2"/>
</dbReference>
<dbReference type="PROSITE" id="PS50088">
    <property type="entry name" value="ANK_REPEAT"/>
    <property type="match status" value="2"/>
</dbReference>
<reference evidence="4 5" key="1">
    <citation type="submission" date="2020-03" db="EMBL/GenBank/DDBJ databases">
        <title>Two novel Motilibacter sp.</title>
        <authorList>
            <person name="Liu S."/>
        </authorList>
    </citation>
    <scope>NUCLEOTIDE SEQUENCE [LARGE SCALE GENOMIC DNA]</scope>
    <source>
        <strain evidence="4 5">E257</strain>
    </source>
</reference>
<evidence type="ECO:0000256" key="3">
    <source>
        <dbReference type="PROSITE-ProRule" id="PRU00023"/>
    </source>
</evidence>
<dbReference type="PROSITE" id="PS50297">
    <property type="entry name" value="ANK_REP_REGION"/>
    <property type="match status" value="2"/>
</dbReference>
<dbReference type="Gene3D" id="1.25.40.20">
    <property type="entry name" value="Ankyrin repeat-containing domain"/>
    <property type="match status" value="1"/>
</dbReference>
<evidence type="ECO:0000313" key="4">
    <source>
        <dbReference type="EMBL" id="NHC13731.1"/>
    </source>
</evidence>
<keyword evidence="1" id="KW-0677">Repeat</keyword>
<accession>A0ABX0GUB3</accession>
<dbReference type="Proteomes" id="UP000800981">
    <property type="component" value="Unassembled WGS sequence"/>
</dbReference>
<dbReference type="EMBL" id="JAANNP010000002">
    <property type="protein sequence ID" value="NHC13731.1"/>
    <property type="molecule type" value="Genomic_DNA"/>
</dbReference>
<comment type="caution">
    <text evidence="4">The sequence shown here is derived from an EMBL/GenBank/DDBJ whole genome shotgun (WGS) entry which is preliminary data.</text>
</comment>
<name>A0ABX0GUB3_9ACTN</name>
<proteinExistence type="predicted"/>
<keyword evidence="5" id="KW-1185">Reference proteome</keyword>
<sequence>MPELNEEELAFAGRMFDLARGGATDQLAEYVDAGLPVNLTNSKGDTLLLLAAYHDHPDTVRALLERGADHARVNDNGQTALAAAVFRRSEQTVRVLLDAGADPALGPKSALVIAEFFDLPEMAALLRPARPTQG</sequence>
<dbReference type="PANTHER" id="PTHR24171">
    <property type="entry name" value="ANKYRIN REPEAT DOMAIN-CONTAINING PROTEIN 39-RELATED"/>
    <property type="match status" value="1"/>
</dbReference>
<keyword evidence="2 3" id="KW-0040">ANK repeat</keyword>
<dbReference type="RefSeq" id="WP_166280418.1">
    <property type="nucleotide sequence ID" value="NZ_JAANNP010000002.1"/>
</dbReference>
<feature type="repeat" description="ANK" evidence="3">
    <location>
        <begin position="76"/>
        <end position="108"/>
    </location>
</feature>
<dbReference type="InterPro" id="IPR036770">
    <property type="entry name" value="Ankyrin_rpt-contain_sf"/>
</dbReference>
<evidence type="ECO:0000313" key="5">
    <source>
        <dbReference type="Proteomes" id="UP000800981"/>
    </source>
</evidence>
<protein>
    <submittedName>
        <fullName evidence="4">Ankyrin repeat domain-containing protein</fullName>
    </submittedName>
</protein>
<feature type="repeat" description="ANK" evidence="3">
    <location>
        <begin position="43"/>
        <end position="75"/>
    </location>
</feature>
<dbReference type="SUPFAM" id="SSF48403">
    <property type="entry name" value="Ankyrin repeat"/>
    <property type="match status" value="1"/>
</dbReference>
<dbReference type="InterPro" id="IPR002110">
    <property type="entry name" value="Ankyrin_rpt"/>
</dbReference>